<feature type="signal peptide" evidence="2">
    <location>
        <begin position="1"/>
        <end position="25"/>
    </location>
</feature>
<keyword evidence="3" id="KW-1185">Reference proteome</keyword>
<evidence type="ECO:0000313" key="4">
    <source>
        <dbReference type="RefSeq" id="XP_018329293.1"/>
    </source>
</evidence>
<feature type="transmembrane region" description="Helical" evidence="1">
    <location>
        <begin position="113"/>
        <end position="134"/>
    </location>
</feature>
<dbReference type="RefSeq" id="XP_018329293.1">
    <property type="nucleotide sequence ID" value="XM_018473791.2"/>
</dbReference>
<dbReference type="AlphaFoldDB" id="A0A1W4XA56"/>
<organism evidence="3 4">
    <name type="scientific">Agrilus planipennis</name>
    <name type="common">Emerald ash borer</name>
    <name type="synonym">Agrilus marcopoli</name>
    <dbReference type="NCBI Taxonomy" id="224129"/>
    <lineage>
        <taxon>Eukaryota</taxon>
        <taxon>Metazoa</taxon>
        <taxon>Ecdysozoa</taxon>
        <taxon>Arthropoda</taxon>
        <taxon>Hexapoda</taxon>
        <taxon>Insecta</taxon>
        <taxon>Pterygota</taxon>
        <taxon>Neoptera</taxon>
        <taxon>Endopterygota</taxon>
        <taxon>Coleoptera</taxon>
        <taxon>Polyphaga</taxon>
        <taxon>Elateriformia</taxon>
        <taxon>Buprestoidea</taxon>
        <taxon>Buprestidae</taxon>
        <taxon>Agrilinae</taxon>
        <taxon>Agrilus</taxon>
    </lineage>
</organism>
<dbReference type="KEGG" id="apln:108739744"/>
<accession>A0A1W4XA56</accession>
<dbReference type="RefSeq" id="XP_018329296.1">
    <property type="nucleotide sequence ID" value="XM_018473794.2"/>
</dbReference>
<keyword evidence="1" id="KW-0812">Transmembrane</keyword>
<keyword evidence="1" id="KW-1133">Transmembrane helix</keyword>
<keyword evidence="1" id="KW-0472">Membrane</keyword>
<sequence length="135" mass="14069">MKNKKRNARWSLMMITVFLIGSVNAAVLHYDGLQQPYNDVDKMAILSSEMNTFTNLRKQNPCRYQQSSNFDGGTNNQIVSATGNDGKGYGKYLAGGAAGGAAVGAAVGSVVPVLGTALGALGGAILGSGVAYYWS</sequence>
<feature type="chain" id="PRO_5010817875" evidence="2">
    <location>
        <begin position="26"/>
        <end position="135"/>
    </location>
</feature>
<evidence type="ECO:0000256" key="2">
    <source>
        <dbReference type="SAM" id="SignalP"/>
    </source>
</evidence>
<protein>
    <submittedName>
        <fullName evidence="4 5">Uncharacterized protein LOC108739744</fullName>
    </submittedName>
</protein>
<name>A0A1W4XA56_AGRPL</name>
<dbReference type="Proteomes" id="UP000192223">
    <property type="component" value="Unplaced"/>
</dbReference>
<evidence type="ECO:0000313" key="3">
    <source>
        <dbReference type="Proteomes" id="UP000192223"/>
    </source>
</evidence>
<gene>
    <name evidence="4 5" type="primary">LOC108739744</name>
</gene>
<reference evidence="4 5" key="1">
    <citation type="submission" date="2025-04" db="UniProtKB">
        <authorList>
            <consortium name="RefSeq"/>
        </authorList>
    </citation>
    <scope>IDENTIFICATION</scope>
    <source>
        <tissue evidence="4 5">Entire body</tissue>
    </source>
</reference>
<proteinExistence type="predicted"/>
<evidence type="ECO:0000313" key="5">
    <source>
        <dbReference type="RefSeq" id="XP_018329296.1"/>
    </source>
</evidence>
<dbReference type="GeneID" id="108739744"/>
<keyword evidence="2" id="KW-0732">Signal</keyword>
<evidence type="ECO:0000256" key="1">
    <source>
        <dbReference type="SAM" id="Phobius"/>
    </source>
</evidence>